<evidence type="ECO:0000256" key="1">
    <source>
        <dbReference type="ARBA" id="ARBA00022679"/>
    </source>
</evidence>
<dbReference type="Proteomes" id="UP001206067">
    <property type="component" value="Unassembled WGS sequence"/>
</dbReference>
<proteinExistence type="predicted"/>
<dbReference type="RefSeq" id="WP_257594473.1">
    <property type="nucleotide sequence ID" value="NZ_JANKHH010000001.1"/>
</dbReference>
<dbReference type="PANTHER" id="PTHR43877">
    <property type="entry name" value="AMINOALKYLPHOSPHONATE N-ACETYLTRANSFERASE-RELATED-RELATED"/>
    <property type="match status" value="1"/>
</dbReference>
<keyword evidence="1" id="KW-0808">Transferase</keyword>
<dbReference type="EMBL" id="JANKHH010000001">
    <property type="protein sequence ID" value="MCR2832715.1"/>
    <property type="molecule type" value="Genomic_DNA"/>
</dbReference>
<dbReference type="PANTHER" id="PTHR43877:SF5">
    <property type="entry name" value="BLL8307 PROTEIN"/>
    <property type="match status" value="1"/>
</dbReference>
<dbReference type="CDD" id="cd04301">
    <property type="entry name" value="NAT_SF"/>
    <property type="match status" value="1"/>
</dbReference>
<dbReference type="PROSITE" id="PS51186">
    <property type="entry name" value="GNAT"/>
    <property type="match status" value="1"/>
</dbReference>
<gene>
    <name evidence="4" type="ORF">NSO95_02035</name>
</gene>
<dbReference type="InterPro" id="IPR000182">
    <property type="entry name" value="GNAT_dom"/>
</dbReference>
<name>A0ABT1XM32_9SPHN</name>
<protein>
    <submittedName>
        <fullName evidence="4">GNAT family N-acetyltransferase</fullName>
    </submittedName>
</protein>
<evidence type="ECO:0000259" key="3">
    <source>
        <dbReference type="PROSITE" id="PS51186"/>
    </source>
</evidence>
<evidence type="ECO:0000313" key="4">
    <source>
        <dbReference type="EMBL" id="MCR2832715.1"/>
    </source>
</evidence>
<reference evidence="4 5" key="1">
    <citation type="submission" date="2022-08" db="EMBL/GenBank/DDBJ databases">
        <title>Polyphasic taxonomy analysis of Qipengyuania sp.RS5-5.</title>
        <authorList>
            <person name="Xamxidin M."/>
            <person name="Wu M."/>
        </authorList>
    </citation>
    <scope>NUCLEOTIDE SEQUENCE [LARGE SCALE GENOMIC DNA]</scope>
    <source>
        <strain evidence="4 5">RS5-5</strain>
    </source>
</reference>
<dbReference type="Gene3D" id="3.40.630.30">
    <property type="match status" value="1"/>
</dbReference>
<dbReference type="InterPro" id="IPR050832">
    <property type="entry name" value="Bact_Acetyltransf"/>
</dbReference>
<dbReference type="Pfam" id="PF00583">
    <property type="entry name" value="Acetyltransf_1"/>
    <property type="match status" value="1"/>
</dbReference>
<evidence type="ECO:0000313" key="5">
    <source>
        <dbReference type="Proteomes" id="UP001206067"/>
    </source>
</evidence>
<accession>A0ABT1XM32</accession>
<dbReference type="SUPFAM" id="SSF55729">
    <property type="entry name" value="Acyl-CoA N-acyltransferases (Nat)"/>
    <property type="match status" value="1"/>
</dbReference>
<dbReference type="InterPro" id="IPR016181">
    <property type="entry name" value="Acyl_CoA_acyltransferase"/>
</dbReference>
<feature type="domain" description="N-acetyltransferase" evidence="3">
    <location>
        <begin position="13"/>
        <end position="153"/>
    </location>
</feature>
<organism evidence="4 5">
    <name type="scientific">Parerythrobacter lacustris</name>
    <dbReference type="NCBI Taxonomy" id="2969984"/>
    <lineage>
        <taxon>Bacteria</taxon>
        <taxon>Pseudomonadati</taxon>
        <taxon>Pseudomonadota</taxon>
        <taxon>Alphaproteobacteria</taxon>
        <taxon>Sphingomonadales</taxon>
        <taxon>Erythrobacteraceae</taxon>
        <taxon>Parerythrobacter</taxon>
    </lineage>
</organism>
<evidence type="ECO:0000256" key="2">
    <source>
        <dbReference type="ARBA" id="ARBA00023315"/>
    </source>
</evidence>
<comment type="caution">
    <text evidence="4">The sequence shown here is derived from an EMBL/GenBank/DDBJ whole genome shotgun (WGS) entry which is preliminary data.</text>
</comment>
<keyword evidence="5" id="KW-1185">Reference proteome</keyword>
<sequence>MTYAIRRDDLTGDKVVALLALHLEEMHRWSPACNVHAMPVERLREPDVTFFAAWDGDELAAVGALKHLDAERGELKSMRAAPEYRGKGAGEAILIALHEEAQRRGYNWLGLETGRPEPFRPAQRLYEKHGFAECAPFGNYVSDEFSLCMEKAL</sequence>
<keyword evidence="2" id="KW-0012">Acyltransferase</keyword>